<evidence type="ECO:0000256" key="1">
    <source>
        <dbReference type="SAM" id="MobiDB-lite"/>
    </source>
</evidence>
<evidence type="ECO:0000313" key="3">
    <source>
        <dbReference type="EMBL" id="NYH85046.1"/>
    </source>
</evidence>
<evidence type="ECO:0000313" key="5">
    <source>
        <dbReference type="Proteomes" id="UP000199052"/>
    </source>
</evidence>
<sequence>MRRLRVRAATVVTLAAVAALAGCTADAAERPRVRLPASPPAHSTPPVATPPVARPGVNPWPTRAEVGVPKGTRLTPTGPLRITRDNTVVDGHLVRQEISVEADNVTVRRTRLIGAGEWGIIQREGFSGLRVERSEVRGDGRHKMQVAILNYGGALTVRDSYLHTTTDGIDTPHGLIDHNIISGLKYFPGDHNDGIASPSGPASGRSLVIRRNVIANPLGQTSAVALFQDFGRQYHVTVERNLLAGGGYSVYGGAGRYGRPTDIRIVGNVFSRTIFPKGGYWGPVTAYDPRGQGNVWQNNTWPDGRPVQP</sequence>
<organism evidence="4 5">
    <name type="scientific">Actinopolymorpha cephalotaxi</name>
    <dbReference type="NCBI Taxonomy" id="504797"/>
    <lineage>
        <taxon>Bacteria</taxon>
        <taxon>Bacillati</taxon>
        <taxon>Actinomycetota</taxon>
        <taxon>Actinomycetes</taxon>
        <taxon>Propionibacteriales</taxon>
        <taxon>Actinopolymorphaceae</taxon>
        <taxon>Actinopolymorpha</taxon>
    </lineage>
</organism>
<gene>
    <name evidence="3" type="ORF">FHR37_003897</name>
    <name evidence="4" type="ORF">SAMN05421678_11118</name>
</gene>
<dbReference type="Proteomes" id="UP000199052">
    <property type="component" value="Unassembled WGS sequence"/>
</dbReference>
<evidence type="ECO:0000313" key="4">
    <source>
        <dbReference type="EMBL" id="SFH02759.1"/>
    </source>
</evidence>
<dbReference type="STRING" id="504797.SAMN05421678_11118"/>
<dbReference type="EMBL" id="FOOI01000011">
    <property type="protein sequence ID" value="SFH02759.1"/>
    <property type="molecule type" value="Genomic_DNA"/>
</dbReference>
<dbReference type="RefSeq" id="WP_092885152.1">
    <property type="nucleotide sequence ID" value="NZ_FOOI01000011.1"/>
</dbReference>
<feature type="signal peptide" evidence="2">
    <location>
        <begin position="1"/>
        <end position="27"/>
    </location>
</feature>
<name>A0A1I2WQ43_9ACTN</name>
<accession>A0A1I2WQ43</accession>
<protein>
    <recommendedName>
        <fullName evidence="7">Right handed beta helix region</fullName>
    </recommendedName>
</protein>
<dbReference type="SUPFAM" id="SSF51126">
    <property type="entry name" value="Pectin lyase-like"/>
    <property type="match status" value="1"/>
</dbReference>
<dbReference type="PROSITE" id="PS51257">
    <property type="entry name" value="PROKAR_LIPOPROTEIN"/>
    <property type="match status" value="1"/>
</dbReference>
<reference evidence="3 6" key="2">
    <citation type="submission" date="2020-07" db="EMBL/GenBank/DDBJ databases">
        <title>Sequencing the genomes of 1000 actinobacteria strains.</title>
        <authorList>
            <person name="Klenk H.-P."/>
        </authorList>
    </citation>
    <scope>NUCLEOTIDE SEQUENCE [LARGE SCALE GENOMIC DNA]</scope>
    <source>
        <strain evidence="3 6">DSM 45117</strain>
    </source>
</reference>
<dbReference type="InterPro" id="IPR011050">
    <property type="entry name" value="Pectin_lyase_fold/virulence"/>
</dbReference>
<proteinExistence type="predicted"/>
<evidence type="ECO:0008006" key="7">
    <source>
        <dbReference type="Google" id="ProtNLM"/>
    </source>
</evidence>
<reference evidence="4 5" key="1">
    <citation type="submission" date="2016-10" db="EMBL/GenBank/DDBJ databases">
        <authorList>
            <person name="de Groot N.N."/>
        </authorList>
    </citation>
    <scope>NUCLEOTIDE SEQUENCE [LARGE SCALE GENOMIC DNA]</scope>
    <source>
        <strain evidence="4 5">CPCC 202808</strain>
    </source>
</reference>
<dbReference type="InterPro" id="IPR012334">
    <property type="entry name" value="Pectin_lyas_fold"/>
</dbReference>
<dbReference type="AlphaFoldDB" id="A0A1I2WQ43"/>
<dbReference type="Gene3D" id="2.160.20.10">
    <property type="entry name" value="Single-stranded right-handed beta-helix, Pectin lyase-like"/>
    <property type="match status" value="1"/>
</dbReference>
<evidence type="ECO:0000313" key="6">
    <source>
        <dbReference type="Proteomes" id="UP000533017"/>
    </source>
</evidence>
<feature type="compositionally biased region" description="Pro residues" evidence="1">
    <location>
        <begin position="37"/>
        <end position="53"/>
    </location>
</feature>
<dbReference type="Proteomes" id="UP000533017">
    <property type="component" value="Unassembled WGS sequence"/>
</dbReference>
<dbReference type="OrthoDB" id="505641at2"/>
<keyword evidence="2" id="KW-0732">Signal</keyword>
<evidence type="ECO:0000256" key="2">
    <source>
        <dbReference type="SAM" id="SignalP"/>
    </source>
</evidence>
<feature type="region of interest" description="Disordered" evidence="1">
    <location>
        <begin position="34"/>
        <end position="78"/>
    </location>
</feature>
<dbReference type="EMBL" id="JACBZA010000001">
    <property type="protein sequence ID" value="NYH85046.1"/>
    <property type="molecule type" value="Genomic_DNA"/>
</dbReference>
<keyword evidence="6" id="KW-1185">Reference proteome</keyword>
<feature type="chain" id="PRO_5011458645" description="Right handed beta helix region" evidence="2">
    <location>
        <begin position="28"/>
        <end position="309"/>
    </location>
</feature>